<evidence type="ECO:0008006" key="4">
    <source>
        <dbReference type="Google" id="ProtNLM"/>
    </source>
</evidence>
<gene>
    <name evidence="2" type="ORF">CCO03_02660</name>
</gene>
<dbReference type="OrthoDB" id="8678477at2"/>
<proteinExistence type="inferred from homology"/>
<evidence type="ECO:0000313" key="2">
    <source>
        <dbReference type="EMBL" id="ARU03731.1"/>
    </source>
</evidence>
<accession>A0A1Y0EJY1</accession>
<comment type="similarity">
    <text evidence="1">Belongs to the UPF0065 (bug) family.</text>
</comment>
<evidence type="ECO:0000256" key="1">
    <source>
        <dbReference type="ARBA" id="ARBA00006987"/>
    </source>
</evidence>
<protein>
    <recommendedName>
        <fullName evidence="4">ABC transporter substrate-binding protein</fullName>
    </recommendedName>
</protein>
<dbReference type="PIRSF" id="PIRSF017082">
    <property type="entry name" value="YflP"/>
    <property type="match status" value="1"/>
</dbReference>
<dbReference type="Proteomes" id="UP000196138">
    <property type="component" value="Chromosome"/>
</dbReference>
<dbReference type="InterPro" id="IPR042100">
    <property type="entry name" value="Bug_dom1"/>
</dbReference>
<dbReference type="Pfam" id="PF03401">
    <property type="entry name" value="TctC"/>
    <property type="match status" value="1"/>
</dbReference>
<dbReference type="CDD" id="cd07012">
    <property type="entry name" value="PBP2_Bug_TTT"/>
    <property type="match status" value="1"/>
</dbReference>
<dbReference type="InterPro" id="IPR005064">
    <property type="entry name" value="BUG"/>
</dbReference>
<dbReference type="SUPFAM" id="SSF53850">
    <property type="entry name" value="Periplasmic binding protein-like II"/>
    <property type="match status" value="1"/>
</dbReference>
<evidence type="ECO:0000313" key="3">
    <source>
        <dbReference type="Proteomes" id="UP000196138"/>
    </source>
</evidence>
<dbReference type="PANTHER" id="PTHR42928">
    <property type="entry name" value="TRICARBOXYLATE-BINDING PROTEIN"/>
    <property type="match status" value="1"/>
</dbReference>
<sequence length="342" mass="36975">MHQPSSPPTSTALSRRHVLQGAGALGAGLAAPAVLANTDAFPKGPVRIIVTFAPGGATDTVGRLLADKLSKTMGITFIVENKPGAAGMIGTEQVAKATPDGQTFGLVLSGVVYTNPYIYTKVPYVVERDLALVYKVLNSSGIFTVHPSLPVNNFKELVALVKANPDKYSFGSFGQGSTPHMLCEYLRKTQNMRMNHVPYKGEAPMVQDLLANQVQIGYGSVAVQKQHIELGKLRAVGTVTPQRLEAMPDLPTLQEQGFPDEAFRMPSWFAIIAPKGVPKPLQDRLARELSKVMAMPDVKESITKMGYAAVSDSSPDKLMAEYREWAPKWKNLAELSGAKIDQ</sequence>
<reference evidence="2 3" key="1">
    <citation type="submission" date="2017-05" db="EMBL/GenBank/DDBJ databases">
        <authorList>
            <person name="Song R."/>
            <person name="Chenine A.L."/>
            <person name="Ruprecht R.M."/>
        </authorList>
    </citation>
    <scope>NUCLEOTIDE SEQUENCE [LARGE SCALE GENOMIC DNA]</scope>
    <source>
        <strain evidence="2 3">DSM 26136</strain>
    </source>
</reference>
<dbReference type="InterPro" id="IPR006311">
    <property type="entry name" value="TAT_signal"/>
</dbReference>
<dbReference type="RefSeq" id="WP_087276902.1">
    <property type="nucleotide sequence ID" value="NZ_CP021455.1"/>
</dbReference>
<dbReference type="Gene3D" id="3.40.190.10">
    <property type="entry name" value="Periplasmic binding protein-like II"/>
    <property type="match status" value="1"/>
</dbReference>
<name>A0A1Y0EJY1_9BURK</name>
<dbReference type="AlphaFoldDB" id="A0A1Y0EJY1"/>
<dbReference type="Gene3D" id="3.40.190.150">
    <property type="entry name" value="Bordetella uptake gene, domain 1"/>
    <property type="match status" value="1"/>
</dbReference>
<dbReference type="EMBL" id="CP021455">
    <property type="protein sequence ID" value="ARU03731.1"/>
    <property type="molecule type" value="Genomic_DNA"/>
</dbReference>
<keyword evidence="3" id="KW-1185">Reference proteome</keyword>
<organism evidence="2 3">
    <name type="scientific">Comamonas serinivorans</name>
    <dbReference type="NCBI Taxonomy" id="1082851"/>
    <lineage>
        <taxon>Bacteria</taxon>
        <taxon>Pseudomonadati</taxon>
        <taxon>Pseudomonadota</taxon>
        <taxon>Betaproteobacteria</taxon>
        <taxon>Burkholderiales</taxon>
        <taxon>Comamonadaceae</taxon>
        <taxon>Comamonas</taxon>
    </lineage>
</organism>
<dbReference type="PANTHER" id="PTHR42928:SF5">
    <property type="entry name" value="BLR1237 PROTEIN"/>
    <property type="match status" value="1"/>
</dbReference>
<dbReference type="PROSITE" id="PS51318">
    <property type="entry name" value="TAT"/>
    <property type="match status" value="1"/>
</dbReference>
<dbReference type="KEGG" id="cser:CCO03_02660"/>